<dbReference type="GO" id="GO:0036503">
    <property type="term" value="P:ERAD pathway"/>
    <property type="evidence" value="ECO:0007669"/>
    <property type="project" value="TreeGrafter"/>
</dbReference>
<dbReference type="Pfam" id="PF00400">
    <property type="entry name" value="WD40"/>
    <property type="match status" value="1"/>
</dbReference>
<dbReference type="SUPFAM" id="SSF81901">
    <property type="entry name" value="HCP-like"/>
    <property type="match status" value="3"/>
</dbReference>
<dbReference type="SMART" id="SM00671">
    <property type="entry name" value="SEL1"/>
    <property type="match status" value="11"/>
</dbReference>
<evidence type="ECO:0000256" key="4">
    <source>
        <dbReference type="SAM" id="Phobius"/>
    </source>
</evidence>
<sequence length="1113" mass="122540">MYTLDAVDSFHISEPADTYIYDIVPVAAGLAAISSDDSLRLLDPLALNGPPINSIRRINTDVTCLKAIESSTGEGGGVVCTAGRDGTVCLVDPRTGAKVAETRTGESFVNPVVQYIESHSDDVTELHFHPSQPQILLSGSTDGLVNIYNTTISDEEDALHQTINHGHSIHHANFLSDVDIFALSHDEKFSMYTLVTNPEEGVEEAPPVHYGDMREQLGGEYVANLVRRPDGSAVLGIGTHSRESFDLVQFQNNRPWTFAPETKVNLTGAHGSEIVRSFCFLDSVCILSPLFLQFILPISCAQAQETNKPTPAAEESPKSSITAQSAVTQRPFRGQDNRRTTDDKALFSLRLYERQNPPQSRRPSGIFGAVGQYLLSLLPRLSIQGPDSDGGKNGQKVVPGPISEAVRHLEEAAQMNNSDAIYLLAQMSFYGNFTYPKDYSEAFFRYSQLAETGNSSAQHMIGFMYATGIGGAVERDQAKALLYHTFAARGGNTRSEMTLAFRYHSGIGTARDCEVAVKHYKKAADKAIEWYRSGPPGGMAWVPDSYRLADEEGGVYGEGASFSSAGNNANKGGPNTDAHAALDDVLEYLDLMSRKGDFKATFSLGRIHYDGQKGLPRNMKSAKWYFMKVAKLYWQRDGRIIGGDKPNLEKIATRAAGFLGRMFLRGEGVEQSYEKALIWFNRGVKSGDAGSQYGLGLMYLDGLGVPKNPAKAQEYFKASADQDYSPAQVSLGALYLDQGTSKDITVASRYFEFAARYGHIEAYYYLAELIDQGIGRDRSCGLATAYYKNVAEKAEPLLSSFAEANQAYEDGDYELAFIDYLLAAEQGYEKAQANVAYMLDQQKSKLPLPSWLSSAPPRPSLLQNAALALIYWTRSAKQTNVDSMVKMGDYYLNGIGTKADMEKAALCYTAASEFQQSAQALFNLGWMHENGVGLNQDFHLAKRYYDQALETNEEAYLPVTLSLFKLRLRSAWNTLTHGRINSIQDEPAPKKQWSLGEWISNFLRDDQPYYGDLGYDDNYLPENDPMPGGQADGMYDDIIDDGILESLIIITLAGALVFLIYYRQQRQLAAHAANQQAGGNQQVPQGQQPQERGFFPQPGDPEFGQWVAGGVGH</sequence>
<dbReference type="InParanoid" id="A0A2T3AQM2"/>
<name>A0A2T3AQM2_AMORE</name>
<dbReference type="Pfam" id="PF08238">
    <property type="entry name" value="Sel1"/>
    <property type="match status" value="11"/>
</dbReference>
<protein>
    <submittedName>
        <fullName evidence="5">Uncharacterized protein</fullName>
    </submittedName>
</protein>
<keyword evidence="6" id="KW-1185">Reference proteome</keyword>
<evidence type="ECO:0000313" key="6">
    <source>
        <dbReference type="Proteomes" id="UP000241818"/>
    </source>
</evidence>
<dbReference type="InterPro" id="IPR036322">
    <property type="entry name" value="WD40_repeat_dom_sf"/>
</dbReference>
<dbReference type="GO" id="GO:0005789">
    <property type="term" value="C:endoplasmic reticulum membrane"/>
    <property type="evidence" value="ECO:0007669"/>
    <property type="project" value="TreeGrafter"/>
</dbReference>
<dbReference type="Gene3D" id="2.130.10.10">
    <property type="entry name" value="YVTN repeat-like/Quinoprotein amine dehydrogenase"/>
    <property type="match status" value="1"/>
</dbReference>
<dbReference type="InterPro" id="IPR015943">
    <property type="entry name" value="WD40/YVTN_repeat-like_dom_sf"/>
</dbReference>
<dbReference type="PANTHER" id="PTHR11102">
    <property type="entry name" value="SEL-1-LIKE PROTEIN"/>
    <property type="match status" value="1"/>
</dbReference>
<dbReference type="GeneID" id="36569430"/>
<keyword evidence="4" id="KW-1133">Transmembrane helix</keyword>
<gene>
    <name evidence="5" type="ORF">M430DRAFT_110301</name>
</gene>
<dbReference type="RefSeq" id="XP_024716967.1">
    <property type="nucleotide sequence ID" value="XM_024861349.1"/>
</dbReference>
<reference evidence="5 6" key="1">
    <citation type="journal article" date="2018" name="New Phytol.">
        <title>Comparative genomics and transcriptomics depict ericoid mycorrhizal fungi as versatile saprotrophs and plant mutualists.</title>
        <authorList>
            <person name="Martino E."/>
            <person name="Morin E."/>
            <person name="Grelet G.A."/>
            <person name="Kuo A."/>
            <person name="Kohler A."/>
            <person name="Daghino S."/>
            <person name="Barry K.W."/>
            <person name="Cichocki N."/>
            <person name="Clum A."/>
            <person name="Dockter R.B."/>
            <person name="Hainaut M."/>
            <person name="Kuo R.C."/>
            <person name="LaButti K."/>
            <person name="Lindahl B.D."/>
            <person name="Lindquist E.A."/>
            <person name="Lipzen A."/>
            <person name="Khouja H.R."/>
            <person name="Magnuson J."/>
            <person name="Murat C."/>
            <person name="Ohm R.A."/>
            <person name="Singer S.W."/>
            <person name="Spatafora J.W."/>
            <person name="Wang M."/>
            <person name="Veneault-Fourrey C."/>
            <person name="Henrissat B."/>
            <person name="Grigoriev I.V."/>
            <person name="Martin F.M."/>
            <person name="Perotto S."/>
        </authorList>
    </citation>
    <scope>NUCLEOTIDE SEQUENCE [LARGE SCALE GENOMIC DNA]</scope>
    <source>
        <strain evidence="5 6">ATCC 22711</strain>
    </source>
</reference>
<comment type="similarity">
    <text evidence="1">Belongs to the sel-1 family.</text>
</comment>
<proteinExistence type="inferred from homology"/>
<dbReference type="InterPro" id="IPR050767">
    <property type="entry name" value="Sel1_AlgK"/>
</dbReference>
<feature type="region of interest" description="Disordered" evidence="3">
    <location>
        <begin position="1073"/>
        <end position="1113"/>
    </location>
</feature>
<dbReference type="InterPro" id="IPR001680">
    <property type="entry name" value="WD40_rpt"/>
</dbReference>
<dbReference type="InterPro" id="IPR006597">
    <property type="entry name" value="Sel1-like"/>
</dbReference>
<dbReference type="EMBL" id="KZ679018">
    <property type="protein sequence ID" value="PSS08569.1"/>
    <property type="molecule type" value="Genomic_DNA"/>
</dbReference>
<feature type="compositionally biased region" description="Polar residues" evidence="3">
    <location>
        <begin position="318"/>
        <end position="328"/>
    </location>
</feature>
<dbReference type="Proteomes" id="UP000241818">
    <property type="component" value="Unassembled WGS sequence"/>
</dbReference>
<dbReference type="SMART" id="SM00320">
    <property type="entry name" value="WD40"/>
    <property type="match status" value="2"/>
</dbReference>
<feature type="transmembrane region" description="Helical" evidence="4">
    <location>
        <begin position="1043"/>
        <end position="1062"/>
    </location>
</feature>
<organism evidence="5 6">
    <name type="scientific">Amorphotheca resinae ATCC 22711</name>
    <dbReference type="NCBI Taxonomy" id="857342"/>
    <lineage>
        <taxon>Eukaryota</taxon>
        <taxon>Fungi</taxon>
        <taxon>Dikarya</taxon>
        <taxon>Ascomycota</taxon>
        <taxon>Pezizomycotina</taxon>
        <taxon>Leotiomycetes</taxon>
        <taxon>Helotiales</taxon>
        <taxon>Amorphothecaceae</taxon>
        <taxon>Amorphotheca</taxon>
    </lineage>
</organism>
<feature type="repeat" description="WD" evidence="2">
    <location>
        <begin position="116"/>
        <end position="149"/>
    </location>
</feature>
<accession>A0A2T3AQM2</accession>
<feature type="region of interest" description="Disordered" evidence="3">
    <location>
        <begin position="308"/>
        <end position="339"/>
    </location>
</feature>
<evidence type="ECO:0000256" key="3">
    <source>
        <dbReference type="SAM" id="MobiDB-lite"/>
    </source>
</evidence>
<feature type="compositionally biased region" description="Low complexity" evidence="3">
    <location>
        <begin position="1073"/>
        <end position="1090"/>
    </location>
</feature>
<dbReference type="AlphaFoldDB" id="A0A2T3AQM2"/>
<dbReference type="PROSITE" id="PS50294">
    <property type="entry name" value="WD_REPEATS_REGION"/>
    <property type="match status" value="1"/>
</dbReference>
<dbReference type="PROSITE" id="PS50082">
    <property type="entry name" value="WD_REPEATS_2"/>
    <property type="match status" value="1"/>
</dbReference>
<keyword evidence="4" id="KW-0812">Transmembrane</keyword>
<keyword evidence="4" id="KW-0472">Membrane</keyword>
<dbReference type="InterPro" id="IPR011990">
    <property type="entry name" value="TPR-like_helical_dom_sf"/>
</dbReference>
<dbReference type="OrthoDB" id="27934at2759"/>
<dbReference type="STRING" id="857342.A0A2T3AQM2"/>
<evidence type="ECO:0000256" key="2">
    <source>
        <dbReference type="PROSITE-ProRule" id="PRU00221"/>
    </source>
</evidence>
<evidence type="ECO:0000313" key="5">
    <source>
        <dbReference type="EMBL" id="PSS08569.1"/>
    </source>
</evidence>
<dbReference type="SUPFAM" id="SSF50978">
    <property type="entry name" value="WD40 repeat-like"/>
    <property type="match status" value="1"/>
</dbReference>
<dbReference type="Gene3D" id="1.25.40.10">
    <property type="entry name" value="Tetratricopeptide repeat domain"/>
    <property type="match status" value="3"/>
</dbReference>
<evidence type="ECO:0000256" key="1">
    <source>
        <dbReference type="ARBA" id="ARBA00038101"/>
    </source>
</evidence>
<keyword evidence="2" id="KW-0853">WD repeat</keyword>
<dbReference type="PANTHER" id="PTHR11102:SF147">
    <property type="entry name" value="SEL1L ADAPTOR SUBUNIT OF ERAD E3 UBIQUITIN LIGASE"/>
    <property type="match status" value="1"/>
</dbReference>